<gene>
    <name evidence="2" type="ORF">ARMGADRAFT_1087006</name>
</gene>
<evidence type="ECO:0000259" key="1">
    <source>
        <dbReference type="Pfam" id="PF03439"/>
    </source>
</evidence>
<keyword evidence="3" id="KW-1185">Reference proteome</keyword>
<reference evidence="3" key="1">
    <citation type="journal article" date="2017" name="Nat. Ecol. Evol.">
        <title>Genome expansion and lineage-specific genetic innovations in the forest pathogenic fungi Armillaria.</title>
        <authorList>
            <person name="Sipos G."/>
            <person name="Prasanna A.N."/>
            <person name="Walter M.C."/>
            <person name="O'Connor E."/>
            <person name="Balint B."/>
            <person name="Krizsan K."/>
            <person name="Kiss B."/>
            <person name="Hess J."/>
            <person name="Varga T."/>
            <person name="Slot J."/>
            <person name="Riley R."/>
            <person name="Boka B."/>
            <person name="Rigling D."/>
            <person name="Barry K."/>
            <person name="Lee J."/>
            <person name="Mihaltcheva S."/>
            <person name="LaButti K."/>
            <person name="Lipzen A."/>
            <person name="Waldron R."/>
            <person name="Moloney N.M."/>
            <person name="Sperisen C."/>
            <person name="Kredics L."/>
            <person name="Vagvoelgyi C."/>
            <person name="Patrignani A."/>
            <person name="Fitzpatrick D."/>
            <person name="Nagy I."/>
            <person name="Doyle S."/>
            <person name="Anderson J.B."/>
            <person name="Grigoriev I.V."/>
            <person name="Gueldener U."/>
            <person name="Muensterkoetter M."/>
            <person name="Nagy L.G."/>
        </authorList>
    </citation>
    <scope>NUCLEOTIDE SEQUENCE [LARGE SCALE GENOMIC DNA]</scope>
    <source>
        <strain evidence="3">Ar21-2</strain>
    </source>
</reference>
<dbReference type="InParanoid" id="A0A2H3DCJ2"/>
<dbReference type="Proteomes" id="UP000217790">
    <property type="component" value="Unassembled WGS sequence"/>
</dbReference>
<dbReference type="InterPro" id="IPR005100">
    <property type="entry name" value="NGN-domain"/>
</dbReference>
<feature type="domain" description="NGN" evidence="1">
    <location>
        <begin position="115"/>
        <end position="179"/>
    </location>
</feature>
<dbReference type="InterPro" id="IPR036735">
    <property type="entry name" value="NGN_dom_sf"/>
</dbReference>
<dbReference type="OrthoDB" id="2933582at2759"/>
<dbReference type="EMBL" id="KZ293687">
    <property type="protein sequence ID" value="PBK85973.1"/>
    <property type="molecule type" value="Genomic_DNA"/>
</dbReference>
<dbReference type="AlphaFoldDB" id="A0A2H3DCJ2"/>
<dbReference type="STRING" id="47427.A0A2H3DCJ2"/>
<name>A0A2H3DCJ2_ARMGA</name>
<protein>
    <recommendedName>
        <fullName evidence="1">NGN domain-containing protein</fullName>
    </recommendedName>
</protein>
<dbReference type="PANTHER" id="PTHR11125:SF7">
    <property type="entry name" value="TRANSCRIPTION ELONGATION FACTOR SPT5"/>
    <property type="match status" value="1"/>
</dbReference>
<dbReference type="OMA" id="CRTETYG"/>
<dbReference type="GO" id="GO:0006368">
    <property type="term" value="P:transcription elongation by RNA polymerase II"/>
    <property type="evidence" value="ECO:0007669"/>
    <property type="project" value="TreeGrafter"/>
</dbReference>
<dbReference type="Gene3D" id="3.30.70.940">
    <property type="entry name" value="NusG, N-terminal domain"/>
    <property type="match status" value="1"/>
</dbReference>
<dbReference type="GO" id="GO:0032044">
    <property type="term" value="C:DSIF complex"/>
    <property type="evidence" value="ECO:0007669"/>
    <property type="project" value="TreeGrafter"/>
</dbReference>
<dbReference type="PANTHER" id="PTHR11125">
    <property type="entry name" value="SUPPRESSOR OF TY 5"/>
    <property type="match status" value="1"/>
</dbReference>
<accession>A0A2H3DCJ2</accession>
<dbReference type="GO" id="GO:0003729">
    <property type="term" value="F:mRNA binding"/>
    <property type="evidence" value="ECO:0007669"/>
    <property type="project" value="TreeGrafter"/>
</dbReference>
<evidence type="ECO:0000313" key="3">
    <source>
        <dbReference type="Proteomes" id="UP000217790"/>
    </source>
</evidence>
<dbReference type="Pfam" id="PF03439">
    <property type="entry name" value="Spt5-NGN"/>
    <property type="match status" value="1"/>
</dbReference>
<dbReference type="GO" id="GO:0006357">
    <property type="term" value="P:regulation of transcription by RNA polymerase II"/>
    <property type="evidence" value="ECO:0007669"/>
    <property type="project" value="InterPro"/>
</dbReference>
<dbReference type="InterPro" id="IPR039659">
    <property type="entry name" value="SPT5"/>
</dbReference>
<evidence type="ECO:0000313" key="2">
    <source>
        <dbReference type="EMBL" id="PBK85973.1"/>
    </source>
</evidence>
<dbReference type="GO" id="GO:0032784">
    <property type="term" value="P:regulation of DNA-templated transcription elongation"/>
    <property type="evidence" value="ECO:0007669"/>
    <property type="project" value="InterPro"/>
</dbReference>
<sequence length="287" mass="32664">MPMARSTVTLTDSDPKVASSKYNRFLVMDEDSSTDEDVSLPIHKNPQDDGLNAVKNRSLSCRTETYGVHRDIYHPDHEQWLQELLDSSKMLRPASRMSFRMMPKFAGLMPDDWALWKVKCTLGEEEFVMVSLLASVISEHQVHSAFVLVVGRRWVYLETTKPAALQVLLKGMRDVIQTHNSGALKLLSVPREEWIAMLSSNRKVVERKVGTWVCIRTGNMKGVVGVVSGRYTWGVSIVLIPRIYDNPDFVPKDVKKRKRDPPFPPSRLFNVTHVKAKYGDSSVKQHQ</sequence>
<proteinExistence type="predicted"/>
<organism evidence="2 3">
    <name type="scientific">Armillaria gallica</name>
    <name type="common">Bulbous honey fungus</name>
    <name type="synonym">Armillaria bulbosa</name>
    <dbReference type="NCBI Taxonomy" id="47427"/>
    <lineage>
        <taxon>Eukaryota</taxon>
        <taxon>Fungi</taxon>
        <taxon>Dikarya</taxon>
        <taxon>Basidiomycota</taxon>
        <taxon>Agaricomycotina</taxon>
        <taxon>Agaricomycetes</taxon>
        <taxon>Agaricomycetidae</taxon>
        <taxon>Agaricales</taxon>
        <taxon>Marasmiineae</taxon>
        <taxon>Physalacriaceae</taxon>
        <taxon>Armillaria</taxon>
    </lineage>
</organism>